<evidence type="ECO:0000313" key="3">
    <source>
        <dbReference type="Proteomes" id="UP000054524"/>
    </source>
</evidence>
<protein>
    <submittedName>
        <fullName evidence="2">Uncharacterized protein</fullName>
    </submittedName>
</protein>
<accession>A0A086J0W6</accession>
<keyword evidence="1" id="KW-0732">Signal</keyword>
<dbReference type="AlphaFoldDB" id="A0A086J0W6"/>
<evidence type="ECO:0000313" key="2">
    <source>
        <dbReference type="EMBL" id="KFG25784.1"/>
    </source>
</evidence>
<comment type="caution">
    <text evidence="2">The sequence shown here is derived from an EMBL/GenBank/DDBJ whole genome shotgun (WGS) entry which is preliminary data.</text>
</comment>
<dbReference type="GeneID" id="77676741"/>
<gene>
    <name evidence="2" type="ORF">NESG_01768</name>
</gene>
<proteinExistence type="predicted"/>
<feature type="chain" id="PRO_5001807883" evidence="1">
    <location>
        <begin position="18"/>
        <end position="910"/>
    </location>
</feature>
<evidence type="ECO:0000256" key="1">
    <source>
        <dbReference type="SAM" id="SignalP"/>
    </source>
</evidence>
<organism evidence="2 3">
    <name type="scientific">Nematocida ausubeli (strain ATCC PRA-371 / ERTm2)</name>
    <name type="common">Nematode killer fungus</name>
    <dbReference type="NCBI Taxonomy" id="1913371"/>
    <lineage>
        <taxon>Eukaryota</taxon>
        <taxon>Fungi</taxon>
        <taxon>Fungi incertae sedis</taxon>
        <taxon>Microsporidia</taxon>
        <taxon>Nematocida</taxon>
    </lineage>
</organism>
<reference evidence="2 3" key="1">
    <citation type="journal article" date="2014" name="Genome Announc.">
        <title>Genome Sequence of the Microsporidian Species Nematocida sp1 Strain ERTm6 (ATCC PRA-372).</title>
        <authorList>
            <person name="Bakowski M.A."/>
            <person name="Priest M."/>
            <person name="Young S."/>
            <person name="Cuomo C.A."/>
            <person name="Troemel E.R."/>
        </authorList>
    </citation>
    <scope>NUCLEOTIDE SEQUENCE [LARGE SCALE GENOMIC DNA]</scope>
    <source>
        <strain evidence="2 3">ERTm6</strain>
    </source>
</reference>
<sequence>MISRLLLSLVIMQSILARINMKDIKTVSETLVGEKQDVVINPKGPLNLLRGYIGNRSGYMYNKRFYSSEIDTDYELSKEGISSTGRQEYKFTRTPVNDRVYKDLDTKTPDSKYLSIYHAQLIKMFPSIDGDLSIEAGRPNALTNFLRAENIKKDAKYILAALLLLSEGVDIKINVDHAGEKKRLVIKSKTCKEKVFVDVEMHTAGIDPVTNEHSESIYQSEAAGIIKFYMQCRDNPLLKRGGEFAMPATKEEFESGRFLNNAAFLIQTYIYEFIDTAENYVSFVNAVHELLVDQVAEKENPKQTKKKGKKGRIFDELFLAKDTLSENKKYIESFYGLVQAINENANFPFYNDSQLPRYTRVPRCKLDKLGFEKSHALYYSDCVETALLGLFCCLAYNQNTGEYQTSHMGEGVSKELRDFFEKYSKPKEATSFEMHKKWCRVVACLKNDRIDYKKAKNELISGVGNILLAIAEITGQKAETLELVEYIESADKAGKLNYKQEVYIADKIESIIRSLSLNKNVEVKCNQMTLGKRSSGKADILAQIVITYNFDGEKNGISLDISQGHATLSLFRSFGNSSAKVKEKCEEVKNTYSDVDCYVGYIADHYVSTELDALFFNKADFSKKLKKVLYPVIQEGSEGIYKIFLLEKLVSNEIKGLIINSFIDSTIDKEVLPANPLTRFTANILGSVPLNDPSTRYTMLKHFPLHASWQKFYPKLGFKPSENIPKEDAIWANIAKVYTYTTLANLPAPAALKAICNYIKATANNTRMEYSGVYCITRTHLFEHIVSKERVDRLVEIQSILKESTKDYNLNYVYLLWFIHVSSGVGGFSLESIKIVYDFILFDNYPKPLVFEEGISGPAEYFEKSLSVLKENKTLFCSKDDRKSIKKYNGLVSYLRKFIKTKKTGCFPMF</sequence>
<dbReference type="Proteomes" id="UP000054524">
    <property type="component" value="Unassembled WGS sequence"/>
</dbReference>
<name>A0A086J0W6_NEMA1</name>
<keyword evidence="3" id="KW-1185">Reference proteome</keyword>
<dbReference type="RefSeq" id="XP_052904339.1">
    <property type="nucleotide sequence ID" value="XM_053049389.1"/>
</dbReference>
<dbReference type="EMBL" id="AKIJ01000004">
    <property type="protein sequence ID" value="KFG25784.1"/>
    <property type="molecule type" value="Genomic_DNA"/>
</dbReference>
<dbReference type="HOGENOM" id="CLU_009683_3_0_1"/>
<feature type="signal peptide" evidence="1">
    <location>
        <begin position="1"/>
        <end position="17"/>
    </location>
</feature>